<dbReference type="InterPro" id="IPR050266">
    <property type="entry name" value="AB_hydrolase_sf"/>
</dbReference>
<evidence type="ECO:0000259" key="3">
    <source>
        <dbReference type="Pfam" id="PF12697"/>
    </source>
</evidence>
<dbReference type="InterPro" id="IPR029058">
    <property type="entry name" value="AB_hydrolase_fold"/>
</dbReference>
<comment type="caution">
    <text evidence="4">The sequence shown here is derived from an EMBL/GenBank/DDBJ whole genome shotgun (WGS) entry which is preliminary data.</text>
</comment>
<dbReference type="PANTHER" id="PTHR43798:SF31">
    <property type="entry name" value="AB HYDROLASE SUPERFAMILY PROTEIN YCLE"/>
    <property type="match status" value="1"/>
</dbReference>
<dbReference type="Proteomes" id="UP000191522">
    <property type="component" value="Unassembled WGS sequence"/>
</dbReference>
<evidence type="ECO:0000256" key="1">
    <source>
        <dbReference type="ARBA" id="ARBA00022801"/>
    </source>
</evidence>
<feature type="signal peptide" evidence="2">
    <location>
        <begin position="1"/>
        <end position="17"/>
    </location>
</feature>
<protein>
    <recommendedName>
        <fullName evidence="3">AB hydrolase-1 domain-containing protein</fullName>
    </recommendedName>
</protein>
<dbReference type="AlphaFoldDB" id="A0A1V6PKA5"/>
<dbReference type="OMA" id="FCGGDCL"/>
<dbReference type="Gene3D" id="3.40.50.1820">
    <property type="entry name" value="alpha/beta hydrolase"/>
    <property type="match status" value="1"/>
</dbReference>
<dbReference type="PANTHER" id="PTHR43798">
    <property type="entry name" value="MONOACYLGLYCEROL LIPASE"/>
    <property type="match status" value="1"/>
</dbReference>
<gene>
    <name evidence="4" type="ORF">PENDEC_c003G02132</name>
</gene>
<reference evidence="5" key="1">
    <citation type="journal article" date="2017" name="Nat. Microbiol.">
        <title>Global analysis of biosynthetic gene clusters reveals vast potential of secondary metabolite production in Penicillium species.</title>
        <authorList>
            <person name="Nielsen J.C."/>
            <person name="Grijseels S."/>
            <person name="Prigent S."/>
            <person name="Ji B."/>
            <person name="Dainat J."/>
            <person name="Nielsen K.F."/>
            <person name="Frisvad J.C."/>
            <person name="Workman M."/>
            <person name="Nielsen J."/>
        </authorList>
    </citation>
    <scope>NUCLEOTIDE SEQUENCE [LARGE SCALE GENOMIC DNA]</scope>
    <source>
        <strain evidence="5">IBT 11843</strain>
    </source>
</reference>
<dbReference type="GO" id="GO:0017000">
    <property type="term" value="P:antibiotic biosynthetic process"/>
    <property type="evidence" value="ECO:0007669"/>
    <property type="project" value="UniProtKB-ARBA"/>
</dbReference>
<dbReference type="InterPro" id="IPR000073">
    <property type="entry name" value="AB_hydrolase_1"/>
</dbReference>
<dbReference type="GO" id="GO:0016020">
    <property type="term" value="C:membrane"/>
    <property type="evidence" value="ECO:0007669"/>
    <property type="project" value="TreeGrafter"/>
</dbReference>
<keyword evidence="5" id="KW-1185">Reference proteome</keyword>
<dbReference type="STRING" id="69771.A0A1V6PKA5"/>
<organism evidence="4 5">
    <name type="scientific">Penicillium decumbens</name>
    <dbReference type="NCBI Taxonomy" id="69771"/>
    <lineage>
        <taxon>Eukaryota</taxon>
        <taxon>Fungi</taxon>
        <taxon>Dikarya</taxon>
        <taxon>Ascomycota</taxon>
        <taxon>Pezizomycotina</taxon>
        <taxon>Eurotiomycetes</taxon>
        <taxon>Eurotiomycetidae</taxon>
        <taxon>Eurotiales</taxon>
        <taxon>Aspergillaceae</taxon>
        <taxon>Penicillium</taxon>
    </lineage>
</organism>
<evidence type="ECO:0000313" key="5">
    <source>
        <dbReference type="Proteomes" id="UP000191522"/>
    </source>
</evidence>
<feature type="chain" id="PRO_5012709155" description="AB hydrolase-1 domain-containing protein" evidence="2">
    <location>
        <begin position="18"/>
        <end position="401"/>
    </location>
</feature>
<dbReference type="Pfam" id="PF12697">
    <property type="entry name" value="Abhydrolase_6"/>
    <property type="match status" value="1"/>
</dbReference>
<dbReference type="GO" id="GO:0072330">
    <property type="term" value="P:monocarboxylic acid biosynthetic process"/>
    <property type="evidence" value="ECO:0007669"/>
    <property type="project" value="UniProtKB-ARBA"/>
</dbReference>
<evidence type="ECO:0000256" key="2">
    <source>
        <dbReference type="SAM" id="SignalP"/>
    </source>
</evidence>
<sequence>MFQAIGLWAFIAGAVSAKTCYNMTIPVPVTAQNADFGGVQTPVTNMDATALALDASRQGGSGTEGFLTGSKNVSGLYEISARYCMPSDTGGNAPTIQILTHGMGFDKSYWDLPYNNYNYSYVDYALSRGYHTFAYDRLGVGMSSHGDPKEEIQLPLQIESLAQITRILRNGAVHAGHGHSRRHQKPSKIVHVGHSFGSILTYGMSATYPDLSDSLVLTGFSMNSSFMPMFMAGANLQQARLNRSPGAFSNPGQDYTLGYLTNADMGNNEYMFLCPGNFDPELLAFTEKNKQPLTIGELLTVTSIPTESKFTGPVIIVTGAHDVPFCGGDCLNTGGVSDSIPAAAKPVFPSAKAFSVVIQPDTAHGINLHYNATAAYKEIADFLGNHGLIQQSTEVILEISL</sequence>
<dbReference type="GO" id="GO:0016787">
    <property type="term" value="F:hydrolase activity"/>
    <property type="evidence" value="ECO:0007669"/>
    <property type="project" value="UniProtKB-KW"/>
</dbReference>
<feature type="domain" description="AB hydrolase-1" evidence="3">
    <location>
        <begin position="98"/>
        <end position="368"/>
    </location>
</feature>
<proteinExistence type="predicted"/>
<dbReference type="EMBL" id="MDYL01000003">
    <property type="protein sequence ID" value="OQD77303.1"/>
    <property type="molecule type" value="Genomic_DNA"/>
</dbReference>
<name>A0A1V6PKA5_PENDC</name>
<keyword evidence="2" id="KW-0732">Signal</keyword>
<dbReference type="SUPFAM" id="SSF53474">
    <property type="entry name" value="alpha/beta-Hydrolases"/>
    <property type="match status" value="1"/>
</dbReference>
<dbReference type="OrthoDB" id="190201at2759"/>
<evidence type="ECO:0000313" key="4">
    <source>
        <dbReference type="EMBL" id="OQD77303.1"/>
    </source>
</evidence>
<keyword evidence="1" id="KW-0378">Hydrolase</keyword>
<accession>A0A1V6PKA5</accession>